<dbReference type="AlphaFoldDB" id="A0A7H0SNE4"/>
<evidence type="ECO:0000256" key="4">
    <source>
        <dbReference type="ARBA" id="ARBA00022801"/>
    </source>
</evidence>
<evidence type="ECO:0000256" key="1">
    <source>
        <dbReference type="ARBA" id="ARBA00001936"/>
    </source>
</evidence>
<evidence type="ECO:0000313" key="8">
    <source>
        <dbReference type="EMBL" id="QNQ90069.1"/>
    </source>
</evidence>
<evidence type="ECO:0000313" key="9">
    <source>
        <dbReference type="Proteomes" id="UP000516320"/>
    </source>
</evidence>
<dbReference type="KEGG" id="cpoy:GP475_04980"/>
<keyword evidence="6" id="KW-0464">Manganese</keyword>
<keyword evidence="4 8" id="KW-0378">Hydrolase</keyword>
<evidence type="ECO:0000256" key="3">
    <source>
        <dbReference type="ARBA" id="ARBA00022723"/>
    </source>
</evidence>
<dbReference type="PANTHER" id="PTHR12318">
    <property type="entry name" value="TESTOSTERONE-REGULATED PROTEIN RP2"/>
    <property type="match status" value="1"/>
</dbReference>
<keyword evidence="5" id="KW-0460">Magnesium</keyword>
<dbReference type="InterPro" id="IPR039121">
    <property type="entry name" value="NUDT19"/>
</dbReference>
<dbReference type="EMBL" id="CP046884">
    <property type="protein sequence ID" value="QNQ90069.1"/>
    <property type="molecule type" value="Genomic_DNA"/>
</dbReference>
<evidence type="ECO:0000256" key="6">
    <source>
        <dbReference type="ARBA" id="ARBA00023211"/>
    </source>
</evidence>
<dbReference type="PANTHER" id="PTHR12318:SF0">
    <property type="entry name" value="ACYL-COENZYME A DIPHOSPHATASE NUDT19"/>
    <property type="match status" value="1"/>
</dbReference>
<reference evidence="8 9" key="1">
    <citation type="submission" date="2019-12" db="EMBL/GenBank/DDBJ databases">
        <title>Corynebacterium sp. nov., isolated from feces of the Anser Albifrons in China.</title>
        <authorList>
            <person name="Liu Q."/>
        </authorList>
    </citation>
    <scope>NUCLEOTIDE SEQUENCE [LARGE SCALE GENOMIC DNA]</scope>
    <source>
        <strain evidence="8 9">4H37-19</strain>
    </source>
</reference>
<gene>
    <name evidence="8" type="ORF">GP475_04980</name>
</gene>
<dbReference type="PROSITE" id="PS51462">
    <property type="entry name" value="NUDIX"/>
    <property type="match status" value="1"/>
</dbReference>
<keyword evidence="9" id="KW-1185">Reference proteome</keyword>
<proteinExistence type="predicted"/>
<evidence type="ECO:0000256" key="2">
    <source>
        <dbReference type="ARBA" id="ARBA00001946"/>
    </source>
</evidence>
<feature type="domain" description="Nudix hydrolase" evidence="7">
    <location>
        <begin position="15"/>
        <end position="230"/>
    </location>
</feature>
<dbReference type="GO" id="GO:0046872">
    <property type="term" value="F:metal ion binding"/>
    <property type="evidence" value="ECO:0007669"/>
    <property type="project" value="UniProtKB-KW"/>
</dbReference>
<sequence length="270" mass="29650">MIGVVQAGPRSGYGGSKLAATVLLIRDGHHGLEVWVQERVNTMPNYPGITVFPGGGVDPRDYPPKTWDSGGLWLGPSAISVARTMGTTKDKAHALVFAAVRETFEETGTLLAVHGDGTKVSDAAPLHSDRLALESHRLSLTTVLKNNNLKVDSRLIHPFARWVGKSERGQWFDTFSFLALQPEGQHPDSDNTETDSAGWFPPRLLLDGWRNGLVRFVIPTWAQLQQLSHYQSADEALADAHNADLEPHIGDVSDDPRYGEFYSHAPVDRI</sequence>
<evidence type="ECO:0000259" key="7">
    <source>
        <dbReference type="PROSITE" id="PS51462"/>
    </source>
</evidence>
<dbReference type="InterPro" id="IPR015797">
    <property type="entry name" value="NUDIX_hydrolase-like_dom_sf"/>
</dbReference>
<dbReference type="InterPro" id="IPR000086">
    <property type="entry name" value="NUDIX_hydrolase_dom"/>
</dbReference>
<dbReference type="Gene3D" id="3.90.79.10">
    <property type="entry name" value="Nucleoside Triphosphate Pyrophosphohydrolase"/>
    <property type="match status" value="1"/>
</dbReference>
<dbReference type="Proteomes" id="UP000516320">
    <property type="component" value="Chromosome"/>
</dbReference>
<name>A0A7H0SNE4_9CORY</name>
<dbReference type="SUPFAM" id="SSF55811">
    <property type="entry name" value="Nudix"/>
    <property type="match status" value="1"/>
</dbReference>
<protein>
    <submittedName>
        <fullName evidence="8">NUDIX hydrolase</fullName>
    </submittedName>
</protein>
<organism evidence="8 9">
    <name type="scientific">Corynebacterium poyangense</name>
    <dbReference type="NCBI Taxonomy" id="2684405"/>
    <lineage>
        <taxon>Bacteria</taxon>
        <taxon>Bacillati</taxon>
        <taxon>Actinomycetota</taxon>
        <taxon>Actinomycetes</taxon>
        <taxon>Mycobacteriales</taxon>
        <taxon>Corynebacteriaceae</taxon>
        <taxon>Corynebacterium</taxon>
    </lineage>
</organism>
<accession>A0A7H0SNE4</accession>
<dbReference type="GO" id="GO:0016818">
    <property type="term" value="F:hydrolase activity, acting on acid anhydrides, in phosphorus-containing anhydrides"/>
    <property type="evidence" value="ECO:0007669"/>
    <property type="project" value="InterPro"/>
</dbReference>
<dbReference type="RefSeq" id="WP_187975529.1">
    <property type="nucleotide sequence ID" value="NZ_CP046884.1"/>
</dbReference>
<comment type="cofactor">
    <cofactor evidence="2">
        <name>Mg(2+)</name>
        <dbReference type="ChEBI" id="CHEBI:18420"/>
    </cofactor>
</comment>
<keyword evidence="3" id="KW-0479">Metal-binding</keyword>
<dbReference type="CDD" id="cd18870">
    <property type="entry name" value="NUDIX_AcylCoAdiphos_Nudt19"/>
    <property type="match status" value="1"/>
</dbReference>
<comment type="cofactor">
    <cofactor evidence="1">
        <name>Mn(2+)</name>
        <dbReference type="ChEBI" id="CHEBI:29035"/>
    </cofactor>
</comment>
<evidence type="ECO:0000256" key="5">
    <source>
        <dbReference type="ARBA" id="ARBA00022842"/>
    </source>
</evidence>